<gene>
    <name evidence="1" type="ORF">Y900_004275</name>
</gene>
<dbReference type="EMBL" id="JALN02000001">
    <property type="protein sequence ID" value="KDE98179.1"/>
    <property type="molecule type" value="Genomic_DNA"/>
</dbReference>
<organism evidence="1 2">
    <name type="scientific">Mycolicibacterium aromaticivorans JS19b1 = JCM 16368</name>
    <dbReference type="NCBI Taxonomy" id="1440774"/>
    <lineage>
        <taxon>Bacteria</taxon>
        <taxon>Bacillati</taxon>
        <taxon>Actinomycetota</taxon>
        <taxon>Actinomycetes</taxon>
        <taxon>Mycobacteriales</taxon>
        <taxon>Mycobacteriaceae</taxon>
        <taxon>Mycolicibacterium</taxon>
    </lineage>
</organism>
<name>A0A064CC12_9MYCO</name>
<evidence type="ECO:0000313" key="1">
    <source>
        <dbReference type="EMBL" id="KDE98179.1"/>
    </source>
</evidence>
<protein>
    <submittedName>
        <fullName evidence="1">Uncharacterized protein</fullName>
    </submittedName>
</protein>
<accession>A0A064CC12</accession>
<sequence>MSSGSFKWCANIFAHPDGQEFWSARSTARFCSDRCRADWHRRLADARSLLADEDLRRHRPRRATTTTTTDAWAEVASRASDYDDYKQRMRPGAETAFRCVRCGIAFQAETRQEHCGLPCRDADRNAGR</sequence>
<evidence type="ECO:0000313" key="2">
    <source>
        <dbReference type="Proteomes" id="UP000022835"/>
    </source>
</evidence>
<proteinExistence type="predicted"/>
<keyword evidence="2" id="KW-1185">Reference proteome</keyword>
<comment type="caution">
    <text evidence="1">The sequence shown here is derived from an EMBL/GenBank/DDBJ whole genome shotgun (WGS) entry which is preliminary data.</text>
</comment>
<reference evidence="1" key="1">
    <citation type="submission" date="2014-05" db="EMBL/GenBank/DDBJ databases">
        <title>Genome sequence of Mycobacterium aromaticivorans strain JS19b1T (= DSM 45407T).</title>
        <authorList>
            <person name="Kwak Y."/>
            <person name="Park G.-S."/>
            <person name="Li Q.X."/>
            <person name="Lee S.-E."/>
            <person name="Shin J.-H."/>
        </authorList>
    </citation>
    <scope>NUCLEOTIDE SEQUENCE [LARGE SCALE GENOMIC DNA]</scope>
    <source>
        <strain evidence="1">JS19b1</strain>
    </source>
</reference>
<dbReference type="RefSeq" id="WP_036339388.1">
    <property type="nucleotide sequence ID" value="NZ_JALN02000001.1"/>
</dbReference>
<dbReference type="AlphaFoldDB" id="A0A064CC12"/>
<dbReference type="Proteomes" id="UP000022835">
    <property type="component" value="Unassembled WGS sequence"/>
</dbReference>